<gene>
    <name evidence="2" type="ORF">GCM10023329_18490</name>
</gene>
<reference evidence="3" key="1">
    <citation type="journal article" date="2019" name="Int. J. Syst. Evol. Microbiol.">
        <title>The Global Catalogue of Microorganisms (GCM) 10K type strain sequencing project: providing services to taxonomists for standard genome sequencing and annotation.</title>
        <authorList>
            <consortium name="The Broad Institute Genomics Platform"/>
            <consortium name="The Broad Institute Genome Sequencing Center for Infectious Disease"/>
            <person name="Wu L."/>
            <person name="Ma J."/>
        </authorList>
    </citation>
    <scope>NUCLEOTIDE SEQUENCE [LARGE SCALE GENOMIC DNA]</scope>
    <source>
        <strain evidence="3">JCM 18324</strain>
    </source>
</reference>
<dbReference type="Proteomes" id="UP001501147">
    <property type="component" value="Unassembled WGS sequence"/>
</dbReference>
<name>A0ABP9A115_9ACTN</name>
<dbReference type="PANTHER" id="PTHR12993">
    <property type="entry name" value="N-ACETYLGLUCOSAMINYL-PHOSPHATIDYLINOSITOL DE-N-ACETYLASE-RELATED"/>
    <property type="match status" value="1"/>
</dbReference>
<dbReference type="EMBL" id="BAABJV010000003">
    <property type="protein sequence ID" value="GAA4771475.1"/>
    <property type="molecule type" value="Genomic_DNA"/>
</dbReference>
<dbReference type="SUPFAM" id="SSF102588">
    <property type="entry name" value="LmbE-like"/>
    <property type="match status" value="1"/>
</dbReference>
<protein>
    <submittedName>
        <fullName evidence="2">PIG-L family deacetylase</fullName>
    </submittedName>
</protein>
<dbReference type="Pfam" id="PF02585">
    <property type="entry name" value="PIG-L"/>
    <property type="match status" value="1"/>
</dbReference>
<dbReference type="InterPro" id="IPR024078">
    <property type="entry name" value="LmbE-like_dom_sf"/>
</dbReference>
<evidence type="ECO:0000313" key="2">
    <source>
        <dbReference type="EMBL" id="GAA4771475.1"/>
    </source>
</evidence>
<organism evidence="2 3">
    <name type="scientific">Streptomyces sanyensis</name>
    <dbReference type="NCBI Taxonomy" id="568869"/>
    <lineage>
        <taxon>Bacteria</taxon>
        <taxon>Bacillati</taxon>
        <taxon>Actinomycetota</taxon>
        <taxon>Actinomycetes</taxon>
        <taxon>Kitasatosporales</taxon>
        <taxon>Streptomycetaceae</taxon>
        <taxon>Streptomyces</taxon>
    </lineage>
</organism>
<accession>A0ABP9A115</accession>
<keyword evidence="3" id="KW-1185">Reference proteome</keyword>
<dbReference type="PANTHER" id="PTHR12993:SF28">
    <property type="entry name" value="LMBE FAMILY PROTEIN"/>
    <property type="match status" value="1"/>
</dbReference>
<keyword evidence="1" id="KW-0862">Zinc</keyword>
<dbReference type="RefSeq" id="WP_345611906.1">
    <property type="nucleotide sequence ID" value="NZ_BAABJV010000003.1"/>
</dbReference>
<sequence length="250" mass="26575">MSEARTGEHAAGAEGDLDEMPTDFERALCVVAHPDDMEFSAAAAVAAWTKDGKSVSYLLLTRGEAGIAGMPPAEAARVREAEQRRSAEIVGVREVEFLDHPDGVLEYGTALRRDIAGAIRRHRPELVVGFNCRETTYSGRWNSPDHRVAGRALLDAVGDAGNEWIFPDAGAPWGGVRHVAMAGSPQPTHAVDVSGTVDLAVASLEAHAAYLKPLFGEGPVDVRTPLSGLFGGIGQRFGGRPALSFELVRP</sequence>
<proteinExistence type="predicted"/>
<comment type="caution">
    <text evidence="2">The sequence shown here is derived from an EMBL/GenBank/DDBJ whole genome shotgun (WGS) entry which is preliminary data.</text>
</comment>
<dbReference type="Gene3D" id="3.40.50.10320">
    <property type="entry name" value="LmbE-like"/>
    <property type="match status" value="1"/>
</dbReference>
<evidence type="ECO:0000256" key="1">
    <source>
        <dbReference type="ARBA" id="ARBA00022833"/>
    </source>
</evidence>
<evidence type="ECO:0000313" key="3">
    <source>
        <dbReference type="Proteomes" id="UP001501147"/>
    </source>
</evidence>
<dbReference type="InterPro" id="IPR003737">
    <property type="entry name" value="GlcNAc_PI_deacetylase-related"/>
</dbReference>